<evidence type="ECO:0000313" key="4">
    <source>
        <dbReference type="EMBL" id="KNC71282.1"/>
    </source>
</evidence>
<sequence length="51" mass="6178">VEICRQLEKTYYWEERDVMARNIDSPWIITLDYAFQDAKFLYLIMEFVPGG</sequence>
<keyword evidence="1" id="KW-0597">Phosphoprotein</keyword>
<dbReference type="GO" id="GO:0031032">
    <property type="term" value="P:actomyosin structure organization"/>
    <property type="evidence" value="ECO:0007669"/>
    <property type="project" value="TreeGrafter"/>
</dbReference>
<dbReference type="eggNOG" id="KOG0612">
    <property type="taxonomic scope" value="Eukaryota"/>
</dbReference>
<reference evidence="4 5" key="1">
    <citation type="submission" date="2011-02" db="EMBL/GenBank/DDBJ databases">
        <title>The Genome Sequence of Sphaeroforma arctica JP610.</title>
        <authorList>
            <consortium name="The Broad Institute Genome Sequencing Platform"/>
            <person name="Russ C."/>
            <person name="Cuomo C."/>
            <person name="Young S.K."/>
            <person name="Zeng Q."/>
            <person name="Gargeya S."/>
            <person name="Alvarado L."/>
            <person name="Berlin A."/>
            <person name="Chapman S.B."/>
            <person name="Chen Z."/>
            <person name="Freedman E."/>
            <person name="Gellesch M."/>
            <person name="Goldberg J."/>
            <person name="Griggs A."/>
            <person name="Gujja S."/>
            <person name="Heilman E."/>
            <person name="Heiman D."/>
            <person name="Howarth C."/>
            <person name="Mehta T."/>
            <person name="Neiman D."/>
            <person name="Pearson M."/>
            <person name="Roberts A."/>
            <person name="Saif S."/>
            <person name="Shea T."/>
            <person name="Shenoy N."/>
            <person name="Sisk P."/>
            <person name="Stolte C."/>
            <person name="Sykes S."/>
            <person name="White J."/>
            <person name="Yandava C."/>
            <person name="Burger G."/>
            <person name="Gray M.W."/>
            <person name="Holland P.W.H."/>
            <person name="King N."/>
            <person name="Lang F.B.F."/>
            <person name="Roger A.J."/>
            <person name="Ruiz-Trillo I."/>
            <person name="Haas B."/>
            <person name="Nusbaum C."/>
            <person name="Birren B."/>
        </authorList>
    </citation>
    <scope>NUCLEOTIDE SEQUENCE [LARGE SCALE GENOMIC DNA]</scope>
    <source>
        <strain evidence="4 5">JP610</strain>
    </source>
</reference>
<dbReference type="InterPro" id="IPR011009">
    <property type="entry name" value="Kinase-like_dom_sf"/>
</dbReference>
<dbReference type="GO" id="GO:0005737">
    <property type="term" value="C:cytoplasm"/>
    <property type="evidence" value="ECO:0007669"/>
    <property type="project" value="TreeGrafter"/>
</dbReference>
<dbReference type="GO" id="GO:0005856">
    <property type="term" value="C:cytoskeleton"/>
    <property type="evidence" value="ECO:0007669"/>
    <property type="project" value="TreeGrafter"/>
</dbReference>
<keyword evidence="5" id="KW-1185">Reference proteome</keyword>
<accession>A0A0L0F3L6</accession>
<evidence type="ECO:0000256" key="3">
    <source>
        <dbReference type="ARBA" id="ARBA00048679"/>
    </source>
</evidence>
<dbReference type="RefSeq" id="XP_014145184.1">
    <property type="nucleotide sequence ID" value="XM_014289709.1"/>
</dbReference>
<gene>
    <name evidence="4" type="ORF">SARC_16182</name>
</gene>
<dbReference type="GeneID" id="25916686"/>
<evidence type="ECO:0008006" key="6">
    <source>
        <dbReference type="Google" id="ProtNLM"/>
    </source>
</evidence>
<evidence type="ECO:0000256" key="1">
    <source>
        <dbReference type="ARBA" id="ARBA00022553"/>
    </source>
</evidence>
<dbReference type="PANTHER" id="PTHR22988:SF71">
    <property type="entry name" value="CITRON RHO-INTERACTING KINASE"/>
    <property type="match status" value="1"/>
</dbReference>
<comment type="catalytic activity">
    <reaction evidence="2">
        <text>L-threonyl-[protein] + ATP = O-phospho-L-threonyl-[protein] + ADP + H(+)</text>
        <dbReference type="Rhea" id="RHEA:46608"/>
        <dbReference type="Rhea" id="RHEA-COMP:11060"/>
        <dbReference type="Rhea" id="RHEA-COMP:11605"/>
        <dbReference type="ChEBI" id="CHEBI:15378"/>
        <dbReference type="ChEBI" id="CHEBI:30013"/>
        <dbReference type="ChEBI" id="CHEBI:30616"/>
        <dbReference type="ChEBI" id="CHEBI:61977"/>
        <dbReference type="ChEBI" id="CHEBI:456216"/>
        <dbReference type="EC" id="2.7.11.1"/>
    </reaction>
</comment>
<proteinExistence type="predicted"/>
<dbReference type="OrthoDB" id="2156623at2759"/>
<feature type="non-terminal residue" evidence="4">
    <location>
        <position position="1"/>
    </location>
</feature>
<evidence type="ECO:0000256" key="2">
    <source>
        <dbReference type="ARBA" id="ARBA00047899"/>
    </source>
</evidence>
<dbReference type="AlphaFoldDB" id="A0A0L0F3L6"/>
<dbReference type="PANTHER" id="PTHR22988">
    <property type="entry name" value="MYOTONIC DYSTROPHY S/T KINASE-RELATED"/>
    <property type="match status" value="1"/>
</dbReference>
<dbReference type="Gene3D" id="3.30.200.20">
    <property type="entry name" value="Phosphorylase Kinase, domain 1"/>
    <property type="match status" value="1"/>
</dbReference>
<dbReference type="EMBL" id="KQ249128">
    <property type="protein sequence ID" value="KNC71282.1"/>
    <property type="molecule type" value="Genomic_DNA"/>
</dbReference>
<dbReference type="InterPro" id="IPR050839">
    <property type="entry name" value="Rho-assoc_Ser/Thr_Kinase"/>
</dbReference>
<dbReference type="STRING" id="667725.A0A0L0F3L6"/>
<dbReference type="Proteomes" id="UP000054560">
    <property type="component" value="Unassembled WGS sequence"/>
</dbReference>
<comment type="catalytic activity">
    <reaction evidence="3">
        <text>L-seryl-[protein] + ATP = O-phospho-L-seryl-[protein] + ADP + H(+)</text>
        <dbReference type="Rhea" id="RHEA:17989"/>
        <dbReference type="Rhea" id="RHEA-COMP:9863"/>
        <dbReference type="Rhea" id="RHEA-COMP:11604"/>
        <dbReference type="ChEBI" id="CHEBI:15378"/>
        <dbReference type="ChEBI" id="CHEBI:29999"/>
        <dbReference type="ChEBI" id="CHEBI:30616"/>
        <dbReference type="ChEBI" id="CHEBI:83421"/>
        <dbReference type="ChEBI" id="CHEBI:456216"/>
        <dbReference type="EC" id="2.7.11.1"/>
    </reaction>
</comment>
<dbReference type="GO" id="GO:0004674">
    <property type="term" value="F:protein serine/threonine kinase activity"/>
    <property type="evidence" value="ECO:0007669"/>
    <property type="project" value="UniProtKB-EC"/>
</dbReference>
<evidence type="ECO:0000313" key="5">
    <source>
        <dbReference type="Proteomes" id="UP000054560"/>
    </source>
</evidence>
<dbReference type="SUPFAM" id="SSF56112">
    <property type="entry name" value="Protein kinase-like (PK-like)"/>
    <property type="match status" value="1"/>
</dbReference>
<organism evidence="4 5">
    <name type="scientific">Sphaeroforma arctica JP610</name>
    <dbReference type="NCBI Taxonomy" id="667725"/>
    <lineage>
        <taxon>Eukaryota</taxon>
        <taxon>Ichthyosporea</taxon>
        <taxon>Ichthyophonida</taxon>
        <taxon>Sphaeroforma</taxon>
    </lineage>
</organism>
<protein>
    <recommendedName>
        <fullName evidence="6">Protein kinase domain-containing protein</fullName>
    </recommendedName>
</protein>
<name>A0A0L0F3L6_9EUKA</name>